<dbReference type="Proteomes" id="UP000224567">
    <property type="component" value="Unassembled WGS sequence"/>
</dbReference>
<name>A0A2G2W4C3_CAPBA</name>
<comment type="caution">
    <text evidence="2">The sequence shown here is derived from an EMBL/GenBank/DDBJ whole genome shotgun (WGS) entry which is preliminary data.</text>
</comment>
<dbReference type="PANTHER" id="PTHR33022">
    <property type="entry name" value="DUF1985 DOMAIN-CONTAINING PROTEIN"/>
    <property type="match status" value="1"/>
</dbReference>
<evidence type="ECO:0000313" key="3">
    <source>
        <dbReference type="Proteomes" id="UP000224567"/>
    </source>
</evidence>
<keyword evidence="3" id="KW-1185">Reference proteome</keyword>
<dbReference type="SUPFAM" id="SSF54001">
    <property type="entry name" value="Cysteine proteinases"/>
    <property type="match status" value="1"/>
</dbReference>
<reference evidence="2 3" key="1">
    <citation type="journal article" date="2017" name="Genome Biol.">
        <title>New reference genome sequences of hot pepper reveal the massive evolution of plant disease-resistance genes by retroduplication.</title>
        <authorList>
            <person name="Kim S."/>
            <person name="Park J."/>
            <person name="Yeom S.I."/>
            <person name="Kim Y.M."/>
            <person name="Seo E."/>
            <person name="Kim K.T."/>
            <person name="Kim M.S."/>
            <person name="Lee J.M."/>
            <person name="Cheong K."/>
            <person name="Shin H.S."/>
            <person name="Kim S.B."/>
            <person name="Han K."/>
            <person name="Lee J."/>
            <person name="Park M."/>
            <person name="Lee H.A."/>
            <person name="Lee H.Y."/>
            <person name="Lee Y."/>
            <person name="Oh S."/>
            <person name="Lee J.H."/>
            <person name="Choi E."/>
            <person name="Choi E."/>
            <person name="Lee S.E."/>
            <person name="Jeon J."/>
            <person name="Kim H."/>
            <person name="Choi G."/>
            <person name="Song H."/>
            <person name="Lee J."/>
            <person name="Lee S.C."/>
            <person name="Kwon J.K."/>
            <person name="Lee H.Y."/>
            <person name="Koo N."/>
            <person name="Hong Y."/>
            <person name="Kim R.W."/>
            <person name="Kang W.H."/>
            <person name="Huh J.H."/>
            <person name="Kang B.C."/>
            <person name="Yang T.J."/>
            <person name="Lee Y.H."/>
            <person name="Bennetzen J.L."/>
            <person name="Choi D."/>
        </authorList>
    </citation>
    <scope>NUCLEOTIDE SEQUENCE [LARGE SCALE GENOMIC DNA]</scope>
    <source>
        <strain evidence="3">cv. PBC81</strain>
    </source>
</reference>
<gene>
    <name evidence="2" type="ORF">CQW23_18922</name>
</gene>
<reference evidence="3" key="2">
    <citation type="journal article" date="2017" name="J. Anim. Genet.">
        <title>Multiple reference genome sequences of hot pepper reveal the massive evolution of plant disease resistance genes by retroduplication.</title>
        <authorList>
            <person name="Kim S."/>
            <person name="Park J."/>
            <person name="Yeom S.-I."/>
            <person name="Kim Y.-M."/>
            <person name="Seo E."/>
            <person name="Kim K.-T."/>
            <person name="Kim M.-S."/>
            <person name="Lee J.M."/>
            <person name="Cheong K."/>
            <person name="Shin H.-S."/>
            <person name="Kim S.-B."/>
            <person name="Han K."/>
            <person name="Lee J."/>
            <person name="Park M."/>
            <person name="Lee H.-A."/>
            <person name="Lee H.-Y."/>
            <person name="Lee Y."/>
            <person name="Oh S."/>
            <person name="Lee J.H."/>
            <person name="Choi E."/>
            <person name="Choi E."/>
            <person name="Lee S.E."/>
            <person name="Jeon J."/>
            <person name="Kim H."/>
            <person name="Choi G."/>
            <person name="Song H."/>
            <person name="Lee J."/>
            <person name="Lee S.-C."/>
            <person name="Kwon J.-K."/>
            <person name="Lee H.-Y."/>
            <person name="Koo N."/>
            <person name="Hong Y."/>
            <person name="Kim R.W."/>
            <person name="Kang W.-H."/>
            <person name="Huh J.H."/>
            <person name="Kang B.-C."/>
            <person name="Yang T.-J."/>
            <person name="Lee Y.-H."/>
            <person name="Bennetzen J.L."/>
            <person name="Choi D."/>
        </authorList>
    </citation>
    <scope>NUCLEOTIDE SEQUENCE [LARGE SCALE GENOMIC DNA]</scope>
    <source>
        <strain evidence="3">cv. PBC81</strain>
    </source>
</reference>
<protein>
    <recommendedName>
        <fullName evidence="4">Ubiquitin-like protease family profile domain-containing protein</fullName>
    </recommendedName>
</protein>
<dbReference type="OrthoDB" id="1939479at2759"/>
<evidence type="ECO:0000256" key="1">
    <source>
        <dbReference type="SAM" id="MobiDB-lite"/>
    </source>
</evidence>
<feature type="compositionally biased region" description="Basic and acidic residues" evidence="1">
    <location>
        <begin position="118"/>
        <end position="139"/>
    </location>
</feature>
<organism evidence="2 3">
    <name type="scientific">Capsicum baccatum</name>
    <name type="common">Peruvian pepper</name>
    <dbReference type="NCBI Taxonomy" id="33114"/>
    <lineage>
        <taxon>Eukaryota</taxon>
        <taxon>Viridiplantae</taxon>
        <taxon>Streptophyta</taxon>
        <taxon>Embryophyta</taxon>
        <taxon>Tracheophyta</taxon>
        <taxon>Spermatophyta</taxon>
        <taxon>Magnoliopsida</taxon>
        <taxon>eudicotyledons</taxon>
        <taxon>Gunneridae</taxon>
        <taxon>Pentapetalae</taxon>
        <taxon>asterids</taxon>
        <taxon>lamiids</taxon>
        <taxon>Solanales</taxon>
        <taxon>Solanaceae</taxon>
        <taxon>Solanoideae</taxon>
        <taxon>Capsiceae</taxon>
        <taxon>Capsicum</taxon>
    </lineage>
</organism>
<dbReference type="AlphaFoldDB" id="A0A2G2W4C3"/>
<dbReference type="PANTHER" id="PTHR33022:SF13">
    <property type="entry name" value="UBIQUITIN-LIKE PROTEASE FAMILY PROFILE DOMAIN-CONTAINING PROTEIN"/>
    <property type="match status" value="1"/>
</dbReference>
<dbReference type="EMBL" id="MLFT02000008">
    <property type="protein sequence ID" value="PHT40068.1"/>
    <property type="molecule type" value="Genomic_DNA"/>
</dbReference>
<accession>A0A2G2W4C3</accession>
<feature type="region of interest" description="Disordered" evidence="1">
    <location>
        <begin position="108"/>
        <end position="139"/>
    </location>
</feature>
<evidence type="ECO:0000313" key="2">
    <source>
        <dbReference type="EMBL" id="PHT40068.1"/>
    </source>
</evidence>
<proteinExistence type="predicted"/>
<sequence length="139" mass="16016">MKEKSKVDVDSTSTLNRKDLVVKVDLQSLESKMKAYMKTYGKSKRDPFQVEYVFEIAQQDSGSLDCGIVVVYAEYLSEGLCISYSGIDAQYYRLRYSSLLCKYGSKKEKNGYFSENDDPPRPRSKFVEKQKTDSVFHIK</sequence>
<dbReference type="InterPro" id="IPR038765">
    <property type="entry name" value="Papain-like_cys_pep_sf"/>
</dbReference>
<evidence type="ECO:0008006" key="4">
    <source>
        <dbReference type="Google" id="ProtNLM"/>
    </source>
</evidence>
<dbReference type="Gene3D" id="3.40.395.10">
    <property type="entry name" value="Adenoviral Proteinase, Chain A"/>
    <property type="match status" value="1"/>
</dbReference>